<gene>
    <name evidence="9" type="ORF">C1280_30885</name>
</gene>
<dbReference type="EMBL" id="CP025958">
    <property type="protein sequence ID" value="AWM40956.1"/>
    <property type="molecule type" value="Genomic_DNA"/>
</dbReference>
<evidence type="ECO:0000313" key="10">
    <source>
        <dbReference type="Proteomes" id="UP000245802"/>
    </source>
</evidence>
<feature type="transmembrane region" description="Helical" evidence="7">
    <location>
        <begin position="540"/>
        <end position="560"/>
    </location>
</feature>
<dbReference type="GO" id="GO:0016627">
    <property type="term" value="F:oxidoreductase activity, acting on the CH-CH group of donors"/>
    <property type="evidence" value="ECO:0007669"/>
    <property type="project" value="InterPro"/>
</dbReference>
<keyword evidence="7" id="KW-0812">Transmembrane</keyword>
<name>A0A2Z3HB68_9BACT</name>
<evidence type="ECO:0000256" key="1">
    <source>
        <dbReference type="ARBA" id="ARBA00001917"/>
    </source>
</evidence>
<comment type="pathway">
    <text evidence="2">Pyrimidine metabolism; UMP biosynthesis via de novo pathway.</text>
</comment>
<keyword evidence="10" id="KW-1185">Reference proteome</keyword>
<dbReference type="InterPro" id="IPR013785">
    <property type="entry name" value="Aldolase_TIM"/>
</dbReference>
<evidence type="ECO:0000256" key="6">
    <source>
        <dbReference type="ARBA" id="ARBA00023002"/>
    </source>
</evidence>
<evidence type="ECO:0000256" key="2">
    <source>
        <dbReference type="ARBA" id="ARBA00004725"/>
    </source>
</evidence>
<keyword evidence="4" id="KW-0288">FMN</keyword>
<feature type="transmembrane region" description="Helical" evidence="7">
    <location>
        <begin position="386"/>
        <end position="405"/>
    </location>
</feature>
<feature type="transmembrane region" description="Helical" evidence="7">
    <location>
        <begin position="327"/>
        <end position="354"/>
    </location>
</feature>
<feature type="transmembrane region" description="Helical" evidence="7">
    <location>
        <begin position="412"/>
        <end position="433"/>
    </location>
</feature>
<dbReference type="AlphaFoldDB" id="A0A2Z3HB68"/>
<reference evidence="9 10" key="1">
    <citation type="submission" date="2018-01" db="EMBL/GenBank/DDBJ databases">
        <title>G. obscuriglobus.</title>
        <authorList>
            <person name="Franke J."/>
            <person name="Blomberg W."/>
            <person name="Selmecki A."/>
        </authorList>
    </citation>
    <scope>NUCLEOTIDE SEQUENCE [LARGE SCALE GENOMIC DNA]</scope>
    <source>
        <strain evidence="9 10">DSM 5831</strain>
    </source>
</reference>
<dbReference type="Proteomes" id="UP000245802">
    <property type="component" value="Chromosome"/>
</dbReference>
<protein>
    <recommendedName>
        <fullName evidence="8">Dihydroorotate dehydrogenase catalytic domain-containing protein</fullName>
    </recommendedName>
</protein>
<dbReference type="RefSeq" id="WP_010047271.1">
    <property type="nucleotide sequence ID" value="NZ_CP025958.1"/>
</dbReference>
<accession>A0A2Z3HB68</accession>
<dbReference type="OrthoDB" id="9802377at2"/>
<keyword evidence="6" id="KW-0560">Oxidoreductase</keyword>
<sequence length="638" mass="66575">MPDWFYRTVSRPLLYRLGARTARAVALGFMGRLARLPLGPLAIDLLGHMRADPRLTVRLLGRDFASPIGLGPGLDPEGVALPAFARFGIGFISVGPVGLQNPPTRPSVERDDAREAIGFPDAAPPLGLKAAGAVLAELSRLGVPVAVRVSGETAEEYRHLLTETRRFVAAIAVPAAAAVAMSEWLPAAEGVPILLTVRADSPTADMEALAAGLAAGAGGVLIDGAVAREGGGTEIGAPAREPALALVRALRASLGPAVPLVVGGGVHEPEHALALLDAGADLVEVDSGLVFNGPGLVKRTNDAVLYRNLSAQREPPGAAPRPAAMTWFWTALLGFGMLFGGALAVGIAATRVVLPYDEAFLGLSRDQLHTVNPRLLAFMAHDRVSLAGPMLTVGTVYLGLSLGGIRRGVHWAMVAVFASASAGFASFFLFLGFGYLEPLHAFVTACLLQLLLLGMHSELGPYTPTGPPPPRTDRAWRRAQWGQLLLVAHAGAVLVAGAVISLVGVTAVFVPEDLEFLETTAEQLRAAHPRLVPLVAHDRATFGGMLVSAGLVLLLTALWGHRAGNGWLWWTLLPAGVLGYAPAIAVHVAVGYTDGMHLLPAFAGLGTFLLGLALTRAHLMESGGGPEPVSVPWAATRR</sequence>
<comment type="cofactor">
    <cofactor evidence="1">
        <name>FMN</name>
        <dbReference type="ChEBI" id="CHEBI:58210"/>
    </cofactor>
</comment>
<feature type="transmembrane region" description="Helical" evidence="7">
    <location>
        <begin position="484"/>
        <end position="510"/>
    </location>
</feature>
<dbReference type="PANTHER" id="PTHR48109">
    <property type="entry name" value="DIHYDROOROTATE DEHYDROGENASE (QUINONE), MITOCHONDRIAL-RELATED"/>
    <property type="match status" value="1"/>
</dbReference>
<dbReference type="InterPro" id="IPR050074">
    <property type="entry name" value="DHO_dehydrogenase"/>
</dbReference>
<keyword evidence="3" id="KW-0285">Flavoprotein</keyword>
<evidence type="ECO:0000256" key="7">
    <source>
        <dbReference type="SAM" id="Phobius"/>
    </source>
</evidence>
<proteinExistence type="predicted"/>
<feature type="transmembrane region" description="Helical" evidence="7">
    <location>
        <begin position="596"/>
        <end position="614"/>
    </location>
</feature>
<evidence type="ECO:0000256" key="4">
    <source>
        <dbReference type="ARBA" id="ARBA00022643"/>
    </source>
</evidence>
<dbReference type="SUPFAM" id="SSF51395">
    <property type="entry name" value="FMN-linked oxidoreductases"/>
    <property type="match status" value="1"/>
</dbReference>
<keyword evidence="7" id="KW-0472">Membrane</keyword>
<dbReference type="GO" id="GO:0005737">
    <property type="term" value="C:cytoplasm"/>
    <property type="evidence" value="ECO:0007669"/>
    <property type="project" value="InterPro"/>
</dbReference>
<dbReference type="Gene3D" id="3.20.20.70">
    <property type="entry name" value="Aldolase class I"/>
    <property type="match status" value="2"/>
</dbReference>
<evidence type="ECO:0000313" key="9">
    <source>
        <dbReference type="EMBL" id="AWM40956.1"/>
    </source>
</evidence>
<keyword evidence="5" id="KW-0665">Pyrimidine biosynthesis</keyword>
<dbReference type="GO" id="GO:0006221">
    <property type="term" value="P:pyrimidine nucleotide biosynthetic process"/>
    <property type="evidence" value="ECO:0007669"/>
    <property type="project" value="UniProtKB-KW"/>
</dbReference>
<feature type="domain" description="Dihydroorotate dehydrogenase catalytic" evidence="8">
    <location>
        <begin position="229"/>
        <end position="301"/>
    </location>
</feature>
<dbReference type="InterPro" id="IPR005720">
    <property type="entry name" value="Dihydroorotate_DH_cat"/>
</dbReference>
<keyword evidence="7" id="KW-1133">Transmembrane helix</keyword>
<dbReference type="KEGG" id="gog:C1280_30885"/>
<dbReference type="Pfam" id="PF01180">
    <property type="entry name" value="DHO_dh"/>
    <property type="match status" value="1"/>
</dbReference>
<feature type="transmembrane region" description="Helical" evidence="7">
    <location>
        <begin position="567"/>
        <end position="590"/>
    </location>
</feature>
<evidence type="ECO:0000256" key="3">
    <source>
        <dbReference type="ARBA" id="ARBA00022630"/>
    </source>
</evidence>
<evidence type="ECO:0000259" key="8">
    <source>
        <dbReference type="Pfam" id="PF01180"/>
    </source>
</evidence>
<organism evidence="9 10">
    <name type="scientific">Gemmata obscuriglobus</name>
    <dbReference type="NCBI Taxonomy" id="114"/>
    <lineage>
        <taxon>Bacteria</taxon>
        <taxon>Pseudomonadati</taxon>
        <taxon>Planctomycetota</taxon>
        <taxon>Planctomycetia</taxon>
        <taxon>Gemmatales</taxon>
        <taxon>Gemmataceae</taxon>
        <taxon>Gemmata</taxon>
    </lineage>
</organism>
<evidence type="ECO:0000256" key="5">
    <source>
        <dbReference type="ARBA" id="ARBA00022975"/>
    </source>
</evidence>